<dbReference type="CDD" id="cd09241">
    <property type="entry name" value="BRO1_ScRim20-like"/>
    <property type="match status" value="1"/>
</dbReference>
<dbReference type="SMART" id="SM01041">
    <property type="entry name" value="BRO1"/>
    <property type="match status" value="1"/>
</dbReference>
<dbReference type="HOGENOM" id="CLU_007181_2_1_1"/>
<name>M2QPG5_CERS8</name>
<keyword evidence="2" id="KW-0175">Coiled coil</keyword>
<evidence type="ECO:0000313" key="5">
    <source>
        <dbReference type="EMBL" id="EMD34060.1"/>
    </source>
</evidence>
<dbReference type="InterPro" id="IPR004328">
    <property type="entry name" value="BRO1_dom"/>
</dbReference>
<dbReference type="OrthoDB" id="64867at2759"/>
<dbReference type="Pfam" id="PF03097">
    <property type="entry name" value="BRO1"/>
    <property type="match status" value="1"/>
</dbReference>
<comment type="similarity">
    <text evidence="1">Belongs to the palA/RIM20 family.</text>
</comment>
<dbReference type="PANTHER" id="PTHR23030:SF39">
    <property type="entry name" value="PROGRAMMED CELL DEATH 6-INTERACTING PROTEIN"/>
    <property type="match status" value="1"/>
</dbReference>
<dbReference type="Gene3D" id="1.20.120.560">
    <property type="entry name" value="alix/aip1 in complex with the ypdl late domain"/>
    <property type="match status" value="1"/>
</dbReference>
<feature type="compositionally biased region" description="Low complexity" evidence="3">
    <location>
        <begin position="768"/>
        <end position="779"/>
    </location>
</feature>
<evidence type="ECO:0000256" key="1">
    <source>
        <dbReference type="ARBA" id="ARBA00038154"/>
    </source>
</evidence>
<feature type="domain" description="BRO1" evidence="4">
    <location>
        <begin position="3"/>
        <end position="402"/>
    </location>
</feature>
<dbReference type="Gene3D" id="1.25.40.280">
    <property type="entry name" value="alix/aip1 like domains"/>
    <property type="match status" value="1"/>
</dbReference>
<evidence type="ECO:0000256" key="2">
    <source>
        <dbReference type="SAM" id="Coils"/>
    </source>
</evidence>
<evidence type="ECO:0000256" key="3">
    <source>
        <dbReference type="SAM" id="MobiDB-lite"/>
    </source>
</evidence>
<evidence type="ECO:0000259" key="4">
    <source>
        <dbReference type="PROSITE" id="PS51180"/>
    </source>
</evidence>
<dbReference type="Gene3D" id="1.20.140.50">
    <property type="entry name" value="alix/aip1 like domains"/>
    <property type="match status" value="1"/>
</dbReference>
<dbReference type="EMBL" id="KB445804">
    <property type="protein sequence ID" value="EMD34060.1"/>
    <property type="molecule type" value="Genomic_DNA"/>
</dbReference>
<dbReference type="GO" id="GO:0005768">
    <property type="term" value="C:endosome"/>
    <property type="evidence" value="ECO:0007669"/>
    <property type="project" value="TreeGrafter"/>
</dbReference>
<dbReference type="AlphaFoldDB" id="M2QPG5"/>
<dbReference type="Proteomes" id="UP000016930">
    <property type="component" value="Unassembled WGS sequence"/>
</dbReference>
<gene>
    <name evidence="5" type="ORF">CERSUDRAFT_117568</name>
</gene>
<organism evidence="5 6">
    <name type="scientific">Ceriporiopsis subvermispora (strain B)</name>
    <name type="common">White-rot fungus</name>
    <name type="synonym">Gelatoporia subvermispora</name>
    <dbReference type="NCBI Taxonomy" id="914234"/>
    <lineage>
        <taxon>Eukaryota</taxon>
        <taxon>Fungi</taxon>
        <taxon>Dikarya</taxon>
        <taxon>Basidiomycota</taxon>
        <taxon>Agaricomycotina</taxon>
        <taxon>Agaricomycetes</taxon>
        <taxon>Polyporales</taxon>
        <taxon>Gelatoporiaceae</taxon>
        <taxon>Gelatoporia</taxon>
    </lineage>
</organism>
<keyword evidence="6" id="KW-1185">Reference proteome</keyword>
<dbReference type="Pfam" id="PF13949">
    <property type="entry name" value="ALIX_LYPXL_bnd"/>
    <property type="match status" value="1"/>
</dbReference>
<dbReference type="STRING" id="914234.M2QPG5"/>
<protein>
    <recommendedName>
        <fullName evidence="4">BRO1 domain-containing protein</fullName>
    </recommendedName>
</protein>
<feature type="region of interest" description="Disordered" evidence="3">
    <location>
        <begin position="733"/>
        <end position="790"/>
    </location>
</feature>
<sequence>MPNQLVIPSKSTSALQIGSALRNYISANHPDTSPNAFAWDVERWEELRSEAVKTTVHSNQVSVIQRYHAQLVFILTKLSVNIGLEISYLPAFEPSAPPLILRNLAYERTAVLFNLAALYSQLAGACDRSTADGIKRAIGYYQNAAGVLMYTRTTASLKLQQTVSADTIPTEFDKSALTSLENLMLAQAQECVWQKAVMDHYKNAIIAKLSAKVSSLYRQAAENIKTAQGSIHHVYPSNWLPHMEAKYLHFSAAAQYRKSVDDLEAGRYGHEISRLTEAQSLAKRGFEVARRGNAAPAVMEDLKSILDNVQNDLVRAERDNYLIYHHDPPPVSALPAVQEISMVQPLAPPALTDPKSVIDDDDVLFADLVPDAARVAIEVYRNRREGFVQELGIRVNELDQKAAKTLGSLGLPAALDALDRPIGLPPSILKKAEEVRLENGVLRIESVISNVSTLAKHNMSVLLEALDALAAGAAEAVEDSSFRESHDTSRVESSQANEALIGKAFRYREILEQAAESDELVRQKYDEWSDNIKELILDEEQLEAIVPSSTLGRQTVETQHRARELRRLLELLDDVQKERASLLQKANDHVPHDDPTQRVLSHAASFQRWTEIEPRMFDDCLSRNMDYYEDVQADIEETEMKQNALIKSIMEKHVLLVDSRREDPSVKEREHALQSLDLAYHKYKEIVRNLDEGMKFYNGFSEILSQFKRQCKEWANERRLEMQSLAAAVRSVSLASDQNQSPGTPPASPTRQITAHELPPLDSDEWQATVLPPAPVATRTPRRTAGRAGR</sequence>
<feature type="coiled-coil region" evidence="2">
    <location>
        <begin position="525"/>
        <end position="585"/>
    </location>
</feature>
<proteinExistence type="inferred from homology"/>
<accession>M2QPG5</accession>
<dbReference type="InterPro" id="IPR025304">
    <property type="entry name" value="ALIX_V_dom"/>
</dbReference>
<feature type="compositionally biased region" description="Basic residues" evidence="3">
    <location>
        <begin position="780"/>
        <end position="790"/>
    </location>
</feature>
<evidence type="ECO:0000313" key="6">
    <source>
        <dbReference type="Proteomes" id="UP000016930"/>
    </source>
</evidence>
<dbReference type="PROSITE" id="PS51180">
    <property type="entry name" value="BRO1"/>
    <property type="match status" value="1"/>
</dbReference>
<dbReference type="PANTHER" id="PTHR23030">
    <property type="entry name" value="PCD6 INTERACTING PROTEIN-RELATED"/>
    <property type="match status" value="1"/>
</dbReference>
<reference evidence="5 6" key="1">
    <citation type="journal article" date="2012" name="Proc. Natl. Acad. Sci. U.S.A.">
        <title>Comparative genomics of Ceriporiopsis subvermispora and Phanerochaete chrysosporium provide insight into selective ligninolysis.</title>
        <authorList>
            <person name="Fernandez-Fueyo E."/>
            <person name="Ruiz-Duenas F.J."/>
            <person name="Ferreira P."/>
            <person name="Floudas D."/>
            <person name="Hibbett D.S."/>
            <person name="Canessa P."/>
            <person name="Larrondo L.F."/>
            <person name="James T.Y."/>
            <person name="Seelenfreund D."/>
            <person name="Lobos S."/>
            <person name="Polanco R."/>
            <person name="Tello M."/>
            <person name="Honda Y."/>
            <person name="Watanabe T."/>
            <person name="Watanabe T."/>
            <person name="Ryu J.S."/>
            <person name="Kubicek C.P."/>
            <person name="Schmoll M."/>
            <person name="Gaskell J."/>
            <person name="Hammel K.E."/>
            <person name="St John F.J."/>
            <person name="Vanden Wymelenberg A."/>
            <person name="Sabat G."/>
            <person name="Splinter BonDurant S."/>
            <person name="Syed K."/>
            <person name="Yadav J.S."/>
            <person name="Doddapaneni H."/>
            <person name="Subramanian V."/>
            <person name="Lavin J.L."/>
            <person name="Oguiza J.A."/>
            <person name="Perez G."/>
            <person name="Pisabarro A.G."/>
            <person name="Ramirez L."/>
            <person name="Santoyo F."/>
            <person name="Master E."/>
            <person name="Coutinho P.M."/>
            <person name="Henrissat B."/>
            <person name="Lombard V."/>
            <person name="Magnuson J.K."/>
            <person name="Kuees U."/>
            <person name="Hori C."/>
            <person name="Igarashi K."/>
            <person name="Samejima M."/>
            <person name="Held B.W."/>
            <person name="Barry K.W."/>
            <person name="LaButti K.M."/>
            <person name="Lapidus A."/>
            <person name="Lindquist E.A."/>
            <person name="Lucas S.M."/>
            <person name="Riley R."/>
            <person name="Salamov A.A."/>
            <person name="Hoffmeister D."/>
            <person name="Schwenk D."/>
            <person name="Hadar Y."/>
            <person name="Yarden O."/>
            <person name="de Vries R.P."/>
            <person name="Wiebenga A."/>
            <person name="Stenlid J."/>
            <person name="Eastwood D."/>
            <person name="Grigoriev I.V."/>
            <person name="Berka R.M."/>
            <person name="Blanchette R.A."/>
            <person name="Kersten P."/>
            <person name="Martinez A.T."/>
            <person name="Vicuna R."/>
            <person name="Cullen D."/>
        </authorList>
    </citation>
    <scope>NUCLEOTIDE SEQUENCE [LARGE SCALE GENOMIC DNA]</scope>
    <source>
        <strain evidence="5 6">B</strain>
    </source>
</reference>
<dbReference type="InterPro" id="IPR038499">
    <property type="entry name" value="BRO1_sf"/>
</dbReference>